<proteinExistence type="predicted"/>
<name>A0A5S6QXN1_TRIMR</name>
<protein>
    <submittedName>
        <fullName evidence="2">SCP domain-containing protein</fullName>
    </submittedName>
</protein>
<dbReference type="WBParaSite" id="TMUE_3000012156.1">
    <property type="protein sequence ID" value="TMUE_3000012156.1"/>
    <property type="gene ID" value="WBGene00301479"/>
</dbReference>
<sequence>MISTKYPHLDGILSTRTIKAAQQWFNETMPFPTACLQRPIAHFYSIAFYEKQNNQVKMDCHIMSARKVSVFLTLIICHARTSYSFPPSLLLEA</sequence>
<dbReference type="Proteomes" id="UP000046395">
    <property type="component" value="Unassembled WGS sequence"/>
</dbReference>
<reference evidence="2" key="1">
    <citation type="submission" date="2019-12" db="UniProtKB">
        <authorList>
            <consortium name="WormBaseParasite"/>
        </authorList>
    </citation>
    <scope>IDENTIFICATION</scope>
</reference>
<organism evidence="1 2">
    <name type="scientific">Trichuris muris</name>
    <name type="common">Mouse whipworm</name>
    <dbReference type="NCBI Taxonomy" id="70415"/>
    <lineage>
        <taxon>Eukaryota</taxon>
        <taxon>Metazoa</taxon>
        <taxon>Ecdysozoa</taxon>
        <taxon>Nematoda</taxon>
        <taxon>Enoplea</taxon>
        <taxon>Dorylaimia</taxon>
        <taxon>Trichinellida</taxon>
        <taxon>Trichuridae</taxon>
        <taxon>Trichuris</taxon>
    </lineage>
</organism>
<evidence type="ECO:0000313" key="1">
    <source>
        <dbReference type="Proteomes" id="UP000046395"/>
    </source>
</evidence>
<evidence type="ECO:0000313" key="2">
    <source>
        <dbReference type="WBParaSite" id="TMUE_3000012156.1"/>
    </source>
</evidence>
<keyword evidence="1" id="KW-1185">Reference proteome</keyword>
<accession>A0A5S6QXN1</accession>
<dbReference type="AlphaFoldDB" id="A0A5S6QXN1"/>